<proteinExistence type="predicted"/>
<feature type="signal peptide" evidence="1">
    <location>
        <begin position="1"/>
        <end position="20"/>
    </location>
</feature>
<accession>A0A2M4D3M4</accession>
<sequence length="73" mass="8284">MRYLAATMVMAVASATPTVAQRLLVNRPNRSRYRPRYSRSPRSRVWSAVVAMHRVLETSWPPRSPVAVPLPLP</sequence>
<protein>
    <submittedName>
        <fullName evidence="2">Putative secreted protein</fullName>
    </submittedName>
</protein>
<dbReference type="AlphaFoldDB" id="A0A2M4D3M4"/>
<organism evidence="2">
    <name type="scientific">Anopheles darlingi</name>
    <name type="common">Mosquito</name>
    <dbReference type="NCBI Taxonomy" id="43151"/>
    <lineage>
        <taxon>Eukaryota</taxon>
        <taxon>Metazoa</taxon>
        <taxon>Ecdysozoa</taxon>
        <taxon>Arthropoda</taxon>
        <taxon>Hexapoda</taxon>
        <taxon>Insecta</taxon>
        <taxon>Pterygota</taxon>
        <taxon>Neoptera</taxon>
        <taxon>Endopterygota</taxon>
        <taxon>Diptera</taxon>
        <taxon>Nematocera</taxon>
        <taxon>Culicoidea</taxon>
        <taxon>Culicidae</taxon>
        <taxon>Anophelinae</taxon>
        <taxon>Anopheles</taxon>
    </lineage>
</organism>
<name>A0A2M4D3M4_ANODA</name>
<evidence type="ECO:0000256" key="1">
    <source>
        <dbReference type="SAM" id="SignalP"/>
    </source>
</evidence>
<reference evidence="2" key="1">
    <citation type="submission" date="2018-01" db="EMBL/GenBank/DDBJ databases">
        <title>An insight into the sialome of Amazonian anophelines.</title>
        <authorList>
            <person name="Ribeiro J.M."/>
            <person name="Scarpassa V."/>
            <person name="Calvo E."/>
        </authorList>
    </citation>
    <scope>NUCLEOTIDE SEQUENCE</scope>
</reference>
<dbReference type="EMBL" id="GGFL01007992">
    <property type="protein sequence ID" value="MBW72170.1"/>
    <property type="molecule type" value="Transcribed_RNA"/>
</dbReference>
<feature type="chain" id="PRO_5014759892" evidence="1">
    <location>
        <begin position="21"/>
        <end position="73"/>
    </location>
</feature>
<evidence type="ECO:0000313" key="2">
    <source>
        <dbReference type="EMBL" id="MBW72170.1"/>
    </source>
</evidence>
<keyword evidence="1" id="KW-0732">Signal</keyword>